<name>A0ABS3JJB6_9BACT</name>
<comment type="caution">
    <text evidence="1">The sequence shown here is derived from an EMBL/GenBank/DDBJ whole genome shotgun (WGS) entry which is preliminary data.</text>
</comment>
<keyword evidence="2" id="KW-1185">Reference proteome</keyword>
<evidence type="ECO:0008006" key="3">
    <source>
        <dbReference type="Google" id="ProtNLM"/>
    </source>
</evidence>
<organism evidence="1 2">
    <name type="scientific">Fibrella forsythiae</name>
    <dbReference type="NCBI Taxonomy" id="2817061"/>
    <lineage>
        <taxon>Bacteria</taxon>
        <taxon>Pseudomonadati</taxon>
        <taxon>Bacteroidota</taxon>
        <taxon>Cytophagia</taxon>
        <taxon>Cytophagales</taxon>
        <taxon>Spirosomataceae</taxon>
        <taxon>Fibrella</taxon>
    </lineage>
</organism>
<protein>
    <recommendedName>
        <fullName evidence="3">Secreted protein</fullName>
    </recommendedName>
</protein>
<proteinExistence type="predicted"/>
<evidence type="ECO:0000313" key="1">
    <source>
        <dbReference type="EMBL" id="MBO0950090.1"/>
    </source>
</evidence>
<reference evidence="1 2" key="1">
    <citation type="submission" date="2021-03" db="EMBL/GenBank/DDBJ databases">
        <title>Fibrella sp. HMF5405 genome sequencing and assembly.</title>
        <authorList>
            <person name="Kang H."/>
            <person name="Kim H."/>
            <person name="Bae S."/>
            <person name="Joh K."/>
        </authorList>
    </citation>
    <scope>NUCLEOTIDE SEQUENCE [LARGE SCALE GENOMIC DNA]</scope>
    <source>
        <strain evidence="1 2">HMF5405</strain>
    </source>
</reference>
<accession>A0ABS3JJB6</accession>
<dbReference type="RefSeq" id="WP_207330032.1">
    <property type="nucleotide sequence ID" value="NZ_JAFMYW010000004.1"/>
</dbReference>
<dbReference type="EMBL" id="JAFMYW010000004">
    <property type="protein sequence ID" value="MBO0950090.1"/>
    <property type="molecule type" value="Genomic_DNA"/>
</dbReference>
<evidence type="ECO:0000313" key="2">
    <source>
        <dbReference type="Proteomes" id="UP000664628"/>
    </source>
</evidence>
<sequence>MGKTTPTKWQWLTWSSGMIAAWLMILLPVWNAEASSETEQKTYISCDSPAPSAPNPDYASMVCSHGPVARISAQTGFAFGPSLNATTCWLPACQWVAATCVPGQLYRSSYSFRFLQLIFEHQIAINAP</sequence>
<dbReference type="Proteomes" id="UP000664628">
    <property type="component" value="Unassembled WGS sequence"/>
</dbReference>
<gene>
    <name evidence="1" type="ORF">J2I46_15950</name>
</gene>